<evidence type="ECO:0000313" key="5">
    <source>
        <dbReference type="Proteomes" id="UP000639973"/>
    </source>
</evidence>
<keyword evidence="1" id="KW-0547">Nucleotide-binding</keyword>
<evidence type="ECO:0000256" key="1">
    <source>
        <dbReference type="PROSITE-ProRule" id="PRU10141"/>
    </source>
</evidence>
<accession>A0ABQ2GG54</accession>
<dbReference type="Gene3D" id="3.30.200.20">
    <property type="entry name" value="Phosphorylase Kinase, domain 1"/>
    <property type="match status" value="1"/>
</dbReference>
<keyword evidence="4" id="KW-0723">Serine/threonine-protein kinase</keyword>
<dbReference type="CDD" id="cd14014">
    <property type="entry name" value="STKc_PknB_like"/>
    <property type="match status" value="1"/>
</dbReference>
<sequence>MTEPAKRAIPGYTLHRTLGRGNTSLVWLATDPQGRDVALKLPHEETLRAQEAAERFGNEVRLTLKFRHPHMVEGYAGQAFGPEAFLTIRYYPDGALNEQLARISSRRLPPAAAMRLLADVASALAYLHHLGAVHQDLKTHNIYVDETGRAALGDLGNTYFVAQGGQVSGSPYYMAPEIYHGESSSAASDVYSLGILMYELLAGERPYQGHTYEELMVAHMTRFPAPLTHLNPAVSRPVSRLAGLALAKRPGERPSADAIRRALLRDLGETPQDEVYENSGAPAEPEMGKTTPVGRHGPVQSRTPRPEPEARPEPPKGGGWNPFKRRK</sequence>
<evidence type="ECO:0000259" key="3">
    <source>
        <dbReference type="PROSITE" id="PS50011"/>
    </source>
</evidence>
<feature type="compositionally biased region" description="Basic and acidic residues" evidence="2">
    <location>
        <begin position="304"/>
        <end position="314"/>
    </location>
</feature>
<name>A0ABQ2GG54_9DEIO</name>
<organism evidence="4 5">
    <name type="scientific">Deinococcus aerolatus</name>
    <dbReference type="NCBI Taxonomy" id="522487"/>
    <lineage>
        <taxon>Bacteria</taxon>
        <taxon>Thermotogati</taxon>
        <taxon>Deinococcota</taxon>
        <taxon>Deinococci</taxon>
        <taxon>Deinococcales</taxon>
        <taxon>Deinococcaceae</taxon>
        <taxon>Deinococcus</taxon>
    </lineage>
</organism>
<dbReference type="PROSITE" id="PS50011">
    <property type="entry name" value="PROTEIN_KINASE_DOM"/>
    <property type="match status" value="1"/>
</dbReference>
<keyword evidence="4" id="KW-0808">Transferase</keyword>
<proteinExistence type="predicted"/>
<dbReference type="SMART" id="SM00220">
    <property type="entry name" value="S_TKc"/>
    <property type="match status" value="1"/>
</dbReference>
<keyword evidence="4" id="KW-0418">Kinase</keyword>
<dbReference type="PROSITE" id="PS00107">
    <property type="entry name" value="PROTEIN_KINASE_ATP"/>
    <property type="match status" value="1"/>
</dbReference>
<feature type="region of interest" description="Disordered" evidence="2">
    <location>
        <begin position="265"/>
        <end position="327"/>
    </location>
</feature>
<gene>
    <name evidence="4" type="ORF">GCM10010840_33680</name>
</gene>
<feature type="domain" description="Protein kinase" evidence="3">
    <location>
        <begin position="12"/>
        <end position="264"/>
    </location>
</feature>
<dbReference type="EMBL" id="BMOL01000025">
    <property type="protein sequence ID" value="GGL92857.1"/>
    <property type="molecule type" value="Genomic_DNA"/>
</dbReference>
<reference evidence="5" key="1">
    <citation type="journal article" date="2019" name="Int. J. Syst. Evol. Microbiol.">
        <title>The Global Catalogue of Microorganisms (GCM) 10K type strain sequencing project: providing services to taxonomists for standard genome sequencing and annotation.</title>
        <authorList>
            <consortium name="The Broad Institute Genomics Platform"/>
            <consortium name="The Broad Institute Genome Sequencing Center for Infectious Disease"/>
            <person name="Wu L."/>
            <person name="Ma J."/>
        </authorList>
    </citation>
    <scope>NUCLEOTIDE SEQUENCE [LARGE SCALE GENOMIC DNA]</scope>
    <source>
        <strain evidence="5">JCM 15442</strain>
    </source>
</reference>
<dbReference type="SUPFAM" id="SSF56112">
    <property type="entry name" value="Protein kinase-like (PK-like)"/>
    <property type="match status" value="1"/>
</dbReference>
<dbReference type="Pfam" id="PF00069">
    <property type="entry name" value="Pkinase"/>
    <property type="match status" value="1"/>
</dbReference>
<dbReference type="PANTHER" id="PTHR44329">
    <property type="entry name" value="SERINE/THREONINE-PROTEIN KINASE TNNI3K-RELATED"/>
    <property type="match status" value="1"/>
</dbReference>
<dbReference type="GO" id="GO:0004674">
    <property type="term" value="F:protein serine/threonine kinase activity"/>
    <property type="evidence" value="ECO:0007669"/>
    <property type="project" value="UniProtKB-KW"/>
</dbReference>
<evidence type="ECO:0000256" key="2">
    <source>
        <dbReference type="SAM" id="MobiDB-lite"/>
    </source>
</evidence>
<comment type="caution">
    <text evidence="4">The sequence shown here is derived from an EMBL/GenBank/DDBJ whole genome shotgun (WGS) entry which is preliminary data.</text>
</comment>
<dbReference type="Proteomes" id="UP000639973">
    <property type="component" value="Unassembled WGS sequence"/>
</dbReference>
<feature type="binding site" evidence="1">
    <location>
        <position position="40"/>
    </location>
    <ligand>
        <name>ATP</name>
        <dbReference type="ChEBI" id="CHEBI:30616"/>
    </ligand>
</feature>
<keyword evidence="1" id="KW-0067">ATP-binding</keyword>
<dbReference type="InterPro" id="IPR051681">
    <property type="entry name" value="Ser/Thr_Kinases-Pseudokinases"/>
</dbReference>
<protein>
    <submittedName>
        <fullName evidence="4">Serine/threonine protein kinase</fullName>
    </submittedName>
</protein>
<dbReference type="InterPro" id="IPR000719">
    <property type="entry name" value="Prot_kinase_dom"/>
</dbReference>
<dbReference type="InterPro" id="IPR011009">
    <property type="entry name" value="Kinase-like_dom_sf"/>
</dbReference>
<keyword evidence="5" id="KW-1185">Reference proteome</keyword>
<evidence type="ECO:0000313" key="4">
    <source>
        <dbReference type="EMBL" id="GGL92857.1"/>
    </source>
</evidence>
<dbReference type="Gene3D" id="1.10.510.10">
    <property type="entry name" value="Transferase(Phosphotransferase) domain 1"/>
    <property type="match status" value="1"/>
</dbReference>
<dbReference type="RefSeq" id="WP_188974102.1">
    <property type="nucleotide sequence ID" value="NZ_BMOL01000025.1"/>
</dbReference>
<dbReference type="InterPro" id="IPR017441">
    <property type="entry name" value="Protein_kinase_ATP_BS"/>
</dbReference>